<dbReference type="RefSeq" id="WP_165099401.1">
    <property type="nucleotide sequence ID" value="NZ_JAAKGU010000006.1"/>
</dbReference>
<organism evidence="5 6">
    <name type="scientific">Paenibacillus apii</name>
    <dbReference type="NCBI Taxonomy" id="1850370"/>
    <lineage>
        <taxon>Bacteria</taxon>
        <taxon>Bacillati</taxon>
        <taxon>Bacillota</taxon>
        <taxon>Bacilli</taxon>
        <taxon>Bacillales</taxon>
        <taxon>Paenibacillaceae</taxon>
        <taxon>Paenibacillus</taxon>
    </lineage>
</organism>
<accession>A0A6M1PMF5</accession>
<feature type="compositionally biased region" description="Basic residues" evidence="4">
    <location>
        <begin position="451"/>
        <end position="479"/>
    </location>
</feature>
<evidence type="ECO:0000313" key="6">
    <source>
        <dbReference type="Proteomes" id="UP000480151"/>
    </source>
</evidence>
<dbReference type="EMBL" id="JAAKGU010000006">
    <property type="protein sequence ID" value="NGM83658.1"/>
    <property type="molecule type" value="Genomic_DNA"/>
</dbReference>
<feature type="compositionally biased region" description="Basic residues" evidence="4">
    <location>
        <begin position="430"/>
        <end position="443"/>
    </location>
</feature>
<evidence type="ECO:0000256" key="3">
    <source>
        <dbReference type="ARBA" id="ARBA00022679"/>
    </source>
</evidence>
<keyword evidence="3 5" id="KW-0808">Transferase</keyword>
<keyword evidence="6" id="KW-1185">Reference proteome</keyword>
<gene>
    <name evidence="5" type="ORF">G5B47_14650</name>
</gene>
<evidence type="ECO:0000256" key="4">
    <source>
        <dbReference type="SAM" id="MobiDB-lite"/>
    </source>
</evidence>
<keyword evidence="2" id="KW-0328">Glycosyltransferase</keyword>
<comment type="caution">
    <text evidence="5">The sequence shown here is derived from an EMBL/GenBank/DDBJ whole genome shotgun (WGS) entry which is preliminary data.</text>
</comment>
<feature type="region of interest" description="Disordered" evidence="4">
    <location>
        <begin position="402"/>
        <end position="479"/>
    </location>
</feature>
<dbReference type="CDD" id="cd03801">
    <property type="entry name" value="GT4_PimA-like"/>
    <property type="match status" value="1"/>
</dbReference>
<evidence type="ECO:0000256" key="2">
    <source>
        <dbReference type="ARBA" id="ARBA00022676"/>
    </source>
</evidence>
<dbReference type="Gene3D" id="3.40.50.2000">
    <property type="entry name" value="Glycogen Phosphorylase B"/>
    <property type="match status" value="2"/>
</dbReference>
<dbReference type="AlphaFoldDB" id="A0A6M1PMF5"/>
<reference evidence="5 6" key="1">
    <citation type="submission" date="2020-02" db="EMBL/GenBank/DDBJ databases">
        <authorList>
            <person name="Gao J."/>
            <person name="Sun J."/>
        </authorList>
    </citation>
    <scope>NUCLEOTIDE SEQUENCE [LARGE SCALE GENOMIC DNA]</scope>
    <source>
        <strain evidence="5 6">7124</strain>
    </source>
</reference>
<sequence length="479" mass="53283">MADKPAVVLFSHVSNDNSITGAEKLLLFFARELSSYFDCLLVAPQEGKLTRQARHSGIPVELLPIPLVYGMYTPYAGLEEDIRSFQEDREYKELKAWLEQRRPAFIITSTCVHVLPAAAAKSLGIPVVWKISEIITENENTPLSIQVINRFSDQIICISQTAALSFTEEMRASKIALLPPTWDEREVMTGAWSKLRIERRRELRVGPASPLIGYISSFIIWEKGLEHFIHMAILVAQKRPDARFLVIGQPRDKEYFNICKRKVRLEGLSSRFRFESYAESIAETYCAMDVLVVPSLVREGFGMTAMEGLSFGKPVVAYDSGGLGEIMRAVDCSEGLVPRENSEALAERALALLAQPELAATIGARSRGRVIALYGPAAYRERLRGLAEAWLLRWAVPAAAAAPPEPPAGEAAGESAAPGASPQRSPAGRRAAKRRGRLRRKLAGRTAPPRSAKRAKRPRRASRRRRTSRKRRSAAARRR</sequence>
<feature type="compositionally biased region" description="Low complexity" evidence="4">
    <location>
        <begin position="402"/>
        <end position="422"/>
    </location>
</feature>
<name>A0A6M1PMF5_9BACL</name>
<dbReference type="SUPFAM" id="SSF53756">
    <property type="entry name" value="UDP-Glycosyltransferase/glycogen phosphorylase"/>
    <property type="match status" value="1"/>
</dbReference>
<proteinExistence type="inferred from homology"/>
<protein>
    <submittedName>
        <fullName evidence="5">Glycosyltransferase family 4 protein</fullName>
    </submittedName>
</protein>
<dbReference type="GO" id="GO:0016757">
    <property type="term" value="F:glycosyltransferase activity"/>
    <property type="evidence" value="ECO:0007669"/>
    <property type="project" value="UniProtKB-KW"/>
</dbReference>
<evidence type="ECO:0000256" key="1">
    <source>
        <dbReference type="ARBA" id="ARBA00009481"/>
    </source>
</evidence>
<evidence type="ECO:0000313" key="5">
    <source>
        <dbReference type="EMBL" id="NGM83658.1"/>
    </source>
</evidence>
<dbReference type="PANTHER" id="PTHR12526">
    <property type="entry name" value="GLYCOSYLTRANSFERASE"/>
    <property type="match status" value="1"/>
</dbReference>
<comment type="similarity">
    <text evidence="1">Belongs to the glycosyltransferase group 1 family. Glycosyltransferase 4 subfamily.</text>
</comment>
<dbReference type="Pfam" id="PF13692">
    <property type="entry name" value="Glyco_trans_1_4"/>
    <property type="match status" value="1"/>
</dbReference>
<dbReference type="PANTHER" id="PTHR12526:SF640">
    <property type="entry name" value="COLANIC ACID BIOSYNTHESIS GLYCOSYLTRANSFERASE WCAL-RELATED"/>
    <property type="match status" value="1"/>
</dbReference>
<dbReference type="Proteomes" id="UP000480151">
    <property type="component" value="Unassembled WGS sequence"/>
</dbReference>